<evidence type="ECO:0000313" key="2">
    <source>
        <dbReference type="Proteomes" id="UP000177720"/>
    </source>
</evidence>
<sequence>MPPSNFLLHFLSRAGEFGEKIDLFINISSVPYAQNKNHIFFYFKNNSILANSKAKFARITALQAVSPTNRIFLRNEKI</sequence>
<gene>
    <name evidence="1" type="ORF">A2Y47_00650</name>
</gene>
<dbReference type="EMBL" id="MFIN01000029">
    <property type="protein sequence ID" value="OGF95102.1"/>
    <property type="molecule type" value="Genomic_DNA"/>
</dbReference>
<protein>
    <submittedName>
        <fullName evidence="1">Uncharacterized protein</fullName>
    </submittedName>
</protein>
<dbReference type="AlphaFoldDB" id="A0A1F5Y4W6"/>
<name>A0A1F5Y4W6_9BACT</name>
<dbReference type="Proteomes" id="UP000177720">
    <property type="component" value="Unassembled WGS sequence"/>
</dbReference>
<organism evidence="1 2">
    <name type="scientific">Candidatus Giovannonibacteria bacterium RIFCSPLOWO2_12_43_8</name>
    <dbReference type="NCBI Taxonomy" id="1798361"/>
    <lineage>
        <taxon>Bacteria</taxon>
        <taxon>Candidatus Giovannoniibacteriota</taxon>
    </lineage>
</organism>
<accession>A0A1F5Y4W6</accession>
<proteinExistence type="predicted"/>
<evidence type="ECO:0000313" key="1">
    <source>
        <dbReference type="EMBL" id="OGF95102.1"/>
    </source>
</evidence>
<comment type="caution">
    <text evidence="1">The sequence shown here is derived from an EMBL/GenBank/DDBJ whole genome shotgun (WGS) entry which is preliminary data.</text>
</comment>
<reference evidence="1 2" key="1">
    <citation type="journal article" date="2016" name="Nat. Commun.">
        <title>Thousands of microbial genomes shed light on interconnected biogeochemical processes in an aquifer system.</title>
        <authorList>
            <person name="Anantharaman K."/>
            <person name="Brown C.T."/>
            <person name="Hug L.A."/>
            <person name="Sharon I."/>
            <person name="Castelle C.J."/>
            <person name="Probst A.J."/>
            <person name="Thomas B.C."/>
            <person name="Singh A."/>
            <person name="Wilkins M.J."/>
            <person name="Karaoz U."/>
            <person name="Brodie E.L."/>
            <person name="Williams K.H."/>
            <person name="Hubbard S.S."/>
            <person name="Banfield J.F."/>
        </authorList>
    </citation>
    <scope>NUCLEOTIDE SEQUENCE [LARGE SCALE GENOMIC DNA]</scope>
</reference>